<name>A0A410H5N8_9GAMM</name>
<accession>A0A410H5N8</accession>
<dbReference type="InterPro" id="IPR008972">
    <property type="entry name" value="Cupredoxin"/>
</dbReference>
<dbReference type="AlphaFoldDB" id="A0A410H5N8"/>
<dbReference type="InterPro" id="IPR028096">
    <property type="entry name" value="EfeO_Cupredoxin"/>
</dbReference>
<keyword evidence="3" id="KW-1185">Reference proteome</keyword>
<dbReference type="EMBL" id="CP035033">
    <property type="protein sequence ID" value="QAB16243.1"/>
    <property type="molecule type" value="Genomic_DNA"/>
</dbReference>
<dbReference type="Pfam" id="PF13473">
    <property type="entry name" value="Cupredoxin_1"/>
    <property type="match status" value="1"/>
</dbReference>
<dbReference type="Gene3D" id="2.60.40.420">
    <property type="entry name" value="Cupredoxins - blue copper proteins"/>
    <property type="match status" value="1"/>
</dbReference>
<sequence length="110" mass="12474">MKPLVLLQIILGSFFYSTLATATMPKYEITIKDHRFLPAEITIEAGKKVLLIVHNQDATAEEFESYSLNREKLIRGQTKAKIFIGPLKPGKYPFFGEFFHKTAQGTIVVK</sequence>
<evidence type="ECO:0000313" key="2">
    <source>
        <dbReference type="EMBL" id="QAB16243.1"/>
    </source>
</evidence>
<dbReference type="Proteomes" id="UP000285478">
    <property type="component" value="Chromosome"/>
</dbReference>
<dbReference type="SUPFAM" id="SSF49503">
    <property type="entry name" value="Cupredoxins"/>
    <property type="match status" value="1"/>
</dbReference>
<gene>
    <name evidence="2" type="ORF">EPV75_11505</name>
</gene>
<proteinExistence type="predicted"/>
<feature type="domain" description="EfeO-type cupredoxin-like" evidence="1">
    <location>
        <begin position="10"/>
        <end position="109"/>
    </location>
</feature>
<evidence type="ECO:0000259" key="1">
    <source>
        <dbReference type="Pfam" id="PF13473"/>
    </source>
</evidence>
<dbReference type="KEGG" id="htr:EPV75_11505"/>
<organism evidence="2 3">
    <name type="scientific">Hydrogenovibrio thermophilus</name>
    <dbReference type="NCBI Taxonomy" id="265883"/>
    <lineage>
        <taxon>Bacteria</taxon>
        <taxon>Pseudomonadati</taxon>
        <taxon>Pseudomonadota</taxon>
        <taxon>Gammaproteobacteria</taxon>
        <taxon>Thiotrichales</taxon>
        <taxon>Piscirickettsiaceae</taxon>
        <taxon>Hydrogenovibrio</taxon>
    </lineage>
</organism>
<dbReference type="RefSeq" id="WP_011371513.1">
    <property type="nucleotide sequence ID" value="NZ_CP035033.1"/>
</dbReference>
<protein>
    <submittedName>
        <fullName evidence="2">Cupredoxin domain-containing protein</fullName>
    </submittedName>
</protein>
<evidence type="ECO:0000313" key="3">
    <source>
        <dbReference type="Proteomes" id="UP000285478"/>
    </source>
</evidence>
<reference evidence="2 3" key="1">
    <citation type="journal article" date="2018" name="Environ. Microbiol.">
        <title>Genomes of ubiquitous marine and hypersaline Hydrogenovibrio, Thiomicrorhabdus and Thiomicrospira spp. encode a diversity of mechanisms to sustain chemolithoautotrophy in heterogeneous environments.</title>
        <authorList>
            <person name="Scott K.M."/>
            <person name="Williams J."/>
            <person name="Porter C.M.B."/>
            <person name="Russel S."/>
            <person name="Harmer T.L."/>
            <person name="Paul J.H."/>
            <person name="Antonen K.M."/>
            <person name="Bridges M.K."/>
            <person name="Camper G.J."/>
            <person name="Campla C.K."/>
            <person name="Casella L.G."/>
            <person name="Chase E."/>
            <person name="Conrad J.W."/>
            <person name="Cruz M.C."/>
            <person name="Dunlap D.S."/>
            <person name="Duran L."/>
            <person name="Fahsbender E.M."/>
            <person name="Goldsmith D.B."/>
            <person name="Keeley R.F."/>
            <person name="Kondoff M.R."/>
            <person name="Kussy B.I."/>
            <person name="Lane M.K."/>
            <person name="Lawler S."/>
            <person name="Leigh B.A."/>
            <person name="Lewis C."/>
            <person name="Lostal L.M."/>
            <person name="Marking D."/>
            <person name="Mancera P.A."/>
            <person name="McClenthan E.C."/>
            <person name="McIntyre E.A."/>
            <person name="Mine J.A."/>
            <person name="Modi S."/>
            <person name="Moore B.D."/>
            <person name="Morgan W.A."/>
            <person name="Nelson K.M."/>
            <person name="Nguyen K.N."/>
            <person name="Ogburn N."/>
            <person name="Parrino D.G."/>
            <person name="Pedapudi A.D."/>
            <person name="Pelham R.P."/>
            <person name="Preece A.M."/>
            <person name="Rampersad E.A."/>
            <person name="Richardson J.C."/>
            <person name="Rodgers C.M."/>
            <person name="Schaffer B.L."/>
            <person name="Sheridan N.E."/>
            <person name="Solone M.R."/>
            <person name="Staley Z.R."/>
            <person name="Tabuchi M."/>
            <person name="Waide R.J."/>
            <person name="Wanjugi P.W."/>
            <person name="Young S."/>
            <person name="Clum A."/>
            <person name="Daum C."/>
            <person name="Huntemann M."/>
            <person name="Ivanova N."/>
            <person name="Kyrpides N."/>
            <person name="Mikhailova N."/>
            <person name="Palaniappan K."/>
            <person name="Pillay M."/>
            <person name="Reddy T.B.K."/>
            <person name="Shapiro N."/>
            <person name="Stamatis D."/>
            <person name="Varghese N."/>
            <person name="Woyke T."/>
            <person name="Boden R."/>
            <person name="Freyermuth S.K."/>
            <person name="Kerfeld C.A."/>
        </authorList>
    </citation>
    <scope>NUCLEOTIDE SEQUENCE [LARGE SCALE GENOMIC DNA]</scope>
    <source>
        <strain evidence="2 3">JR-2</strain>
    </source>
</reference>